<feature type="domain" description="J" evidence="2">
    <location>
        <begin position="5"/>
        <end position="71"/>
    </location>
</feature>
<keyword evidence="4" id="KW-1185">Reference proteome</keyword>
<organism evidence="3 4">
    <name type="scientific">Paramecium pentaurelia</name>
    <dbReference type="NCBI Taxonomy" id="43138"/>
    <lineage>
        <taxon>Eukaryota</taxon>
        <taxon>Sar</taxon>
        <taxon>Alveolata</taxon>
        <taxon>Ciliophora</taxon>
        <taxon>Intramacronucleata</taxon>
        <taxon>Oligohymenophorea</taxon>
        <taxon>Peniculida</taxon>
        <taxon>Parameciidae</taxon>
        <taxon>Paramecium</taxon>
    </lineage>
</organism>
<evidence type="ECO:0000313" key="3">
    <source>
        <dbReference type="EMBL" id="CAD8134356.1"/>
    </source>
</evidence>
<sequence>MDKQDYYQVLGVEKNATTEEIKSAYRKLALKWHPDKNPDNQETAKKQFQLILQAYTVLCDNQKRANYDKFGTADGEDQMNFDFDDFFAQDFESMMNFMMGDAFMKMFTNIGRPGRGKHKFKIPTSFVFKQAQPQKKPEKKKEEEDEWETEEEVDEDDDWKDVDDDDEDDKNDNDDEFQSDSDDDLTQTENLFMMPMFIEDSIKDTDSNKFKCKFDGQILKEQTLVQHFEKNHKKEFAVWNMKNRFLQLKQKLNNWKWIECQVTLHSQTNQQESYRLLETNYKIMQDCTVVEEQLQFNIQMQKSFNFSKRIGWNWHKSWKLPEITVKPILNSYKLYTKGLRCRLICGYVEDVSTIRQVELEGNIEKLYNDDIQGFQFENIKFSSTSYKLEGVHFHVIIEIYRRDDIFESELTIKSVISPPIFVDSRKAARNTKRFDYQKIMSLIQPFHPFSLKKQLIVRSDKSKILKIEDTLEGLNNYLMAQNIRNKCRHPYFLALKFRSVFDLYYNSNQYSTLMNLEQLLVKIQQCLVDSLNSHQNQQVILLRMKYTNYSELDIGFFSNNLNQLQNNVIQVVASSQIDKNWVKINTNDLNNIYSEKYSIFPRVSTSDQMQMKQYFDISSDESDSEVCCQNDEQIEQGKQQNLQEFYETKIEIQKKKVCL</sequence>
<evidence type="ECO:0000256" key="1">
    <source>
        <dbReference type="SAM" id="MobiDB-lite"/>
    </source>
</evidence>
<dbReference type="Proteomes" id="UP000689195">
    <property type="component" value="Unassembled WGS sequence"/>
</dbReference>
<gene>
    <name evidence="3" type="ORF">PPENT_87.1.T0030264</name>
</gene>
<dbReference type="PROSITE" id="PS50076">
    <property type="entry name" value="DNAJ_2"/>
    <property type="match status" value="1"/>
</dbReference>
<dbReference type="OrthoDB" id="10250354at2759"/>
<feature type="compositionally biased region" description="Acidic residues" evidence="1">
    <location>
        <begin position="143"/>
        <end position="185"/>
    </location>
</feature>
<evidence type="ECO:0000259" key="2">
    <source>
        <dbReference type="PROSITE" id="PS50076"/>
    </source>
</evidence>
<reference evidence="3" key="1">
    <citation type="submission" date="2021-01" db="EMBL/GenBank/DDBJ databases">
        <authorList>
            <consortium name="Genoscope - CEA"/>
            <person name="William W."/>
        </authorList>
    </citation>
    <scope>NUCLEOTIDE SEQUENCE</scope>
</reference>
<dbReference type="PANTHER" id="PTHR44029">
    <property type="entry name" value="DNAJ HOMOLOG SUBFAMILY C MEMBER 21"/>
    <property type="match status" value="1"/>
</dbReference>
<dbReference type="PANTHER" id="PTHR44029:SF1">
    <property type="entry name" value="DNAJ HOMOLOG SUBFAMILY C MEMBER 21"/>
    <property type="match status" value="1"/>
</dbReference>
<dbReference type="FunFam" id="1.10.287.110:FF:000285">
    <property type="entry name" value="Predicted protein"/>
    <property type="match status" value="1"/>
</dbReference>
<dbReference type="GO" id="GO:0005737">
    <property type="term" value="C:cytoplasm"/>
    <property type="evidence" value="ECO:0007669"/>
    <property type="project" value="TreeGrafter"/>
</dbReference>
<proteinExistence type="predicted"/>
<dbReference type="AlphaFoldDB" id="A0A8S1S2F6"/>
<protein>
    <recommendedName>
        <fullName evidence="2">J domain-containing protein</fullName>
    </recommendedName>
</protein>
<dbReference type="Pfam" id="PF00226">
    <property type="entry name" value="DnaJ"/>
    <property type="match status" value="1"/>
</dbReference>
<dbReference type="EMBL" id="CAJJDO010000003">
    <property type="protein sequence ID" value="CAD8134356.1"/>
    <property type="molecule type" value="Genomic_DNA"/>
</dbReference>
<name>A0A8S1S2F6_9CILI</name>
<evidence type="ECO:0000313" key="4">
    <source>
        <dbReference type="Proteomes" id="UP000689195"/>
    </source>
</evidence>
<dbReference type="InterPro" id="IPR001623">
    <property type="entry name" value="DnaJ_domain"/>
</dbReference>
<feature type="region of interest" description="Disordered" evidence="1">
    <location>
        <begin position="130"/>
        <end position="185"/>
    </location>
</feature>
<dbReference type="CDD" id="cd06257">
    <property type="entry name" value="DnaJ"/>
    <property type="match status" value="1"/>
</dbReference>
<dbReference type="SMART" id="SM00271">
    <property type="entry name" value="DnaJ"/>
    <property type="match status" value="1"/>
</dbReference>
<accession>A0A8S1S2F6</accession>
<comment type="caution">
    <text evidence="3">The sequence shown here is derived from an EMBL/GenBank/DDBJ whole genome shotgun (WGS) entry which is preliminary data.</text>
</comment>
<dbReference type="InterPro" id="IPR051964">
    <property type="entry name" value="Chaperone_stress_response"/>
</dbReference>